<sequence>MMNLKLKSFEKWDAPEENHREGRRGRLKFFSEIINQEAQQPHPGEGNAPEKNPHCVIVVLPEKDAGGRQFLLPLWCCQRRSPLRPRDTEWRRP</sequence>
<gene>
    <name evidence="1" type="ORF">glysoja_049141</name>
</gene>
<name>A0A0B2QH49_GLYSO</name>
<dbReference type="AlphaFoldDB" id="A0A0B2QH49"/>
<organism evidence="1">
    <name type="scientific">Glycine soja</name>
    <name type="common">Wild soybean</name>
    <dbReference type="NCBI Taxonomy" id="3848"/>
    <lineage>
        <taxon>Eukaryota</taxon>
        <taxon>Viridiplantae</taxon>
        <taxon>Streptophyta</taxon>
        <taxon>Embryophyta</taxon>
        <taxon>Tracheophyta</taxon>
        <taxon>Spermatophyta</taxon>
        <taxon>Magnoliopsida</taxon>
        <taxon>eudicotyledons</taxon>
        <taxon>Gunneridae</taxon>
        <taxon>Pentapetalae</taxon>
        <taxon>rosids</taxon>
        <taxon>fabids</taxon>
        <taxon>Fabales</taxon>
        <taxon>Fabaceae</taxon>
        <taxon>Papilionoideae</taxon>
        <taxon>50 kb inversion clade</taxon>
        <taxon>NPAAA clade</taxon>
        <taxon>indigoferoid/millettioid clade</taxon>
        <taxon>Phaseoleae</taxon>
        <taxon>Glycine</taxon>
        <taxon>Glycine subgen. Soja</taxon>
    </lineage>
</organism>
<accession>A0A0B2QH49</accession>
<dbReference type="EMBL" id="KN658217">
    <property type="protein sequence ID" value="KHN20811.1"/>
    <property type="molecule type" value="Genomic_DNA"/>
</dbReference>
<dbReference type="Proteomes" id="UP000053555">
    <property type="component" value="Unassembled WGS sequence"/>
</dbReference>
<evidence type="ECO:0000313" key="1">
    <source>
        <dbReference type="EMBL" id="KHN20811.1"/>
    </source>
</evidence>
<reference evidence="1" key="1">
    <citation type="submission" date="2014-07" db="EMBL/GenBank/DDBJ databases">
        <title>Identification of a novel salt tolerance gene in wild soybean by whole-genome sequencing.</title>
        <authorList>
            <person name="Lam H.-M."/>
            <person name="Qi X."/>
            <person name="Li M.-W."/>
            <person name="Liu X."/>
            <person name="Xie M."/>
            <person name="Ni M."/>
            <person name="Xu X."/>
        </authorList>
    </citation>
    <scope>NUCLEOTIDE SEQUENCE [LARGE SCALE GENOMIC DNA]</scope>
    <source>
        <tissue evidence="1">Root</tissue>
    </source>
</reference>
<proteinExistence type="predicted"/>
<protein>
    <submittedName>
        <fullName evidence="1">Uncharacterized protein</fullName>
    </submittedName>
</protein>